<protein>
    <submittedName>
        <fullName evidence="3">Pectin acetylesterase</fullName>
    </submittedName>
</protein>
<evidence type="ECO:0000259" key="2">
    <source>
        <dbReference type="Pfam" id="PF20434"/>
    </source>
</evidence>
<dbReference type="PANTHER" id="PTHR48081:SF6">
    <property type="entry name" value="PEPTIDASE S9 PROLYL OLIGOPEPTIDASE CATALYTIC DOMAIN-CONTAINING PROTEIN"/>
    <property type="match status" value="1"/>
</dbReference>
<dbReference type="Proteomes" id="UP000009049">
    <property type="component" value="Chromosome"/>
</dbReference>
<dbReference type="InterPro" id="IPR049492">
    <property type="entry name" value="BD-FAE-like_dom"/>
</dbReference>
<dbReference type="EMBL" id="CP001712">
    <property type="protein sequence ID" value="EAR14583.1"/>
    <property type="molecule type" value="Genomic_DNA"/>
</dbReference>
<dbReference type="PANTHER" id="PTHR48081">
    <property type="entry name" value="AB HYDROLASE SUPERFAMILY PROTEIN C4A8.06C"/>
    <property type="match status" value="1"/>
</dbReference>
<dbReference type="KEGG" id="rbi:RB2501_00866"/>
<keyword evidence="4" id="KW-1185">Reference proteome</keyword>
<feature type="domain" description="BD-FAE-like" evidence="2">
    <location>
        <begin position="69"/>
        <end position="275"/>
    </location>
</feature>
<dbReference type="OrthoDB" id="9794725at2"/>
<sequence>MDWGDLKKVYFLLIFLIGFIGYGQQTLKLYPAGAIPGELPHSVQEVVESYKGPEGESRRFISITSQPELTVYLPEASRNTGIAIVICPGGGYTGVAIDHEGHQMAQKFNESGIAAFVLKYRMPLDATSSRKETAPLQDAQRALQLVRERAVEWRLDPDKIGIAGSSAGGHLASTAGTHYEQGVIANPGKTSLRPDFMVLNYPVISFADSLTHEGSRRNLIGIQDTDGTWRIPETGIADYSNELQVSADTPPAFVTHAVDDPVVRVENSILFIAALQQQGIPVTSFFYAKGGHGYGMVNPTADRQWMNPCIRWILENFGGGR</sequence>
<evidence type="ECO:0000313" key="4">
    <source>
        <dbReference type="Proteomes" id="UP000009049"/>
    </source>
</evidence>
<dbReference type="AlphaFoldDB" id="A4CNW6"/>
<dbReference type="STRING" id="313596.RB2501_00866"/>
<evidence type="ECO:0000313" key="3">
    <source>
        <dbReference type="EMBL" id="EAR14583.1"/>
    </source>
</evidence>
<dbReference type="HOGENOM" id="CLU_012494_5_1_10"/>
<dbReference type="Pfam" id="PF20434">
    <property type="entry name" value="BD-FAE"/>
    <property type="match status" value="1"/>
</dbReference>
<dbReference type="Gene3D" id="3.40.50.1820">
    <property type="entry name" value="alpha/beta hydrolase"/>
    <property type="match status" value="1"/>
</dbReference>
<accession>A4CNW6</accession>
<organism evidence="3 4">
    <name type="scientific">Robiginitalea biformata (strain ATCC BAA-864 / DSM 15991 / KCTC 12146 / HTCC2501)</name>
    <dbReference type="NCBI Taxonomy" id="313596"/>
    <lineage>
        <taxon>Bacteria</taxon>
        <taxon>Pseudomonadati</taxon>
        <taxon>Bacteroidota</taxon>
        <taxon>Flavobacteriia</taxon>
        <taxon>Flavobacteriales</taxon>
        <taxon>Flavobacteriaceae</taxon>
        <taxon>Robiginitalea</taxon>
    </lineage>
</organism>
<dbReference type="InterPro" id="IPR029058">
    <property type="entry name" value="AB_hydrolase_fold"/>
</dbReference>
<dbReference type="InterPro" id="IPR050300">
    <property type="entry name" value="GDXG_lipolytic_enzyme"/>
</dbReference>
<reference evidence="3 4" key="1">
    <citation type="journal article" date="2009" name="J. Bacteriol.">
        <title>Complete genome sequence of Robiginitalea biformata HTCC2501.</title>
        <authorList>
            <person name="Oh H.M."/>
            <person name="Giovannoni S.J."/>
            <person name="Lee K."/>
            <person name="Ferriera S."/>
            <person name="Johnson J."/>
            <person name="Cho J.C."/>
        </authorList>
    </citation>
    <scope>NUCLEOTIDE SEQUENCE [LARGE SCALE GENOMIC DNA]</scope>
    <source>
        <strain evidence="4">ATCC BAA-864 / HTCC2501 / KCTC 12146</strain>
    </source>
</reference>
<evidence type="ECO:0000256" key="1">
    <source>
        <dbReference type="ARBA" id="ARBA00022801"/>
    </source>
</evidence>
<gene>
    <name evidence="3" type="ordered locus">RB2501_00866</name>
</gene>
<dbReference type="GO" id="GO:0016787">
    <property type="term" value="F:hydrolase activity"/>
    <property type="evidence" value="ECO:0007669"/>
    <property type="project" value="UniProtKB-KW"/>
</dbReference>
<dbReference type="eggNOG" id="COG0657">
    <property type="taxonomic scope" value="Bacteria"/>
</dbReference>
<keyword evidence="1" id="KW-0378">Hydrolase</keyword>
<dbReference type="SUPFAM" id="SSF53474">
    <property type="entry name" value="alpha/beta-Hydrolases"/>
    <property type="match status" value="1"/>
</dbReference>
<proteinExistence type="predicted"/>
<name>A4CNW6_ROBBH</name>